<evidence type="ECO:0000313" key="3">
    <source>
        <dbReference type="Proteomes" id="UP000078046"/>
    </source>
</evidence>
<keyword evidence="1" id="KW-0812">Transmembrane</keyword>
<proteinExistence type="predicted"/>
<keyword evidence="3" id="KW-1185">Reference proteome</keyword>
<keyword evidence="1" id="KW-1133">Transmembrane helix</keyword>
<dbReference type="EMBL" id="LWCA01000055">
    <property type="protein sequence ID" value="OAF71385.1"/>
    <property type="molecule type" value="Genomic_DNA"/>
</dbReference>
<feature type="transmembrane region" description="Helical" evidence="1">
    <location>
        <begin position="6"/>
        <end position="25"/>
    </location>
</feature>
<organism evidence="2 3">
    <name type="scientific">Intoshia linei</name>
    <dbReference type="NCBI Taxonomy" id="1819745"/>
    <lineage>
        <taxon>Eukaryota</taxon>
        <taxon>Metazoa</taxon>
        <taxon>Spiralia</taxon>
        <taxon>Lophotrochozoa</taxon>
        <taxon>Mesozoa</taxon>
        <taxon>Orthonectida</taxon>
        <taxon>Rhopaluridae</taxon>
        <taxon>Intoshia</taxon>
    </lineage>
</organism>
<comment type="caution">
    <text evidence="2">The sequence shown here is derived from an EMBL/GenBank/DDBJ whole genome shotgun (WGS) entry which is preliminary data.</text>
</comment>
<evidence type="ECO:0000313" key="2">
    <source>
        <dbReference type="EMBL" id="OAF71385.1"/>
    </source>
</evidence>
<sequence>MKNGVYSYIIFQAAAIAKLPIGYIANFLPSDSIMFVNPDVVKVILPDNKMDLLYLNGFDTGEIIPSVIPNKYFLPRLSKIEPNNFDVNYGIDFTRFMEVLCQDTIFNNSTNEHEYKYAIFI</sequence>
<name>A0A177BB02_9BILA</name>
<dbReference type="AlphaFoldDB" id="A0A177BB02"/>
<keyword evidence="1" id="KW-0472">Membrane</keyword>
<dbReference type="Proteomes" id="UP000078046">
    <property type="component" value="Unassembled WGS sequence"/>
</dbReference>
<dbReference type="InterPro" id="IPR036054">
    <property type="entry name" value="BTG-like_sf"/>
</dbReference>
<gene>
    <name evidence="2" type="ORF">A3Q56_00837</name>
</gene>
<dbReference type="SUPFAM" id="SSF160696">
    <property type="entry name" value="BTG domain-like"/>
    <property type="match status" value="1"/>
</dbReference>
<evidence type="ECO:0000256" key="1">
    <source>
        <dbReference type="SAM" id="Phobius"/>
    </source>
</evidence>
<protein>
    <submittedName>
        <fullName evidence="2">Uncharacterized protein</fullName>
    </submittedName>
</protein>
<reference evidence="2 3" key="1">
    <citation type="submission" date="2016-04" db="EMBL/GenBank/DDBJ databases">
        <title>The genome of Intoshia linei affirms orthonectids as highly simplified spiralians.</title>
        <authorList>
            <person name="Mikhailov K.V."/>
            <person name="Slusarev G.S."/>
            <person name="Nikitin M.A."/>
            <person name="Logacheva M.D."/>
            <person name="Penin A."/>
            <person name="Aleoshin V."/>
            <person name="Panchin Y.V."/>
        </authorList>
    </citation>
    <scope>NUCLEOTIDE SEQUENCE [LARGE SCALE GENOMIC DNA]</scope>
    <source>
        <strain evidence="2">Intl2013</strain>
        <tissue evidence="2">Whole animal</tissue>
    </source>
</reference>
<accession>A0A177BB02</accession>